<feature type="coiled-coil region" evidence="1">
    <location>
        <begin position="26"/>
        <end position="93"/>
    </location>
</feature>
<dbReference type="Pfam" id="PF13174">
    <property type="entry name" value="TPR_6"/>
    <property type="match status" value="1"/>
</dbReference>
<dbReference type="GO" id="GO:0030288">
    <property type="term" value="C:outer membrane-bounded periplasmic space"/>
    <property type="evidence" value="ECO:0007669"/>
    <property type="project" value="UniProtKB-UniRule"/>
</dbReference>
<dbReference type="GO" id="GO:0043093">
    <property type="term" value="P:FtsZ-dependent cytokinesis"/>
    <property type="evidence" value="ECO:0007669"/>
    <property type="project" value="UniProtKB-UniRule"/>
</dbReference>
<keyword evidence="1" id="KW-0132">Cell division</keyword>
<evidence type="ECO:0000256" key="2">
    <source>
        <dbReference type="SAM" id="MobiDB-lite"/>
    </source>
</evidence>
<dbReference type="STRING" id="935700.jaqu_27920"/>
<keyword evidence="1" id="KW-0574">Periplasm</keyword>
<dbReference type="InterPro" id="IPR019734">
    <property type="entry name" value="TPR_rpt"/>
</dbReference>
<comment type="similarity">
    <text evidence="1">Belongs to the CpoB family.</text>
</comment>
<comment type="caution">
    <text evidence="3">The sequence shown here is derived from an EMBL/GenBank/DDBJ whole genome shotgun (WGS) entry which is preliminary data.</text>
</comment>
<evidence type="ECO:0000313" key="3">
    <source>
        <dbReference type="EMBL" id="KIT15544.1"/>
    </source>
</evidence>
<dbReference type="SUPFAM" id="SSF48452">
    <property type="entry name" value="TPR-like"/>
    <property type="match status" value="1"/>
</dbReference>
<dbReference type="AlphaFoldDB" id="A0A0D1ECU1"/>
<protein>
    <recommendedName>
        <fullName evidence="1">Cell division coordinator CpoB</fullName>
    </recommendedName>
</protein>
<dbReference type="InterPro" id="IPR011990">
    <property type="entry name" value="TPR-like_helical_dom_sf"/>
</dbReference>
<dbReference type="HAMAP" id="MF_02066">
    <property type="entry name" value="CpoB"/>
    <property type="match status" value="1"/>
</dbReference>
<organism evidence="3 4">
    <name type="scientific">Jannaschia aquimarina</name>
    <dbReference type="NCBI Taxonomy" id="935700"/>
    <lineage>
        <taxon>Bacteria</taxon>
        <taxon>Pseudomonadati</taxon>
        <taxon>Pseudomonadota</taxon>
        <taxon>Alphaproteobacteria</taxon>
        <taxon>Rhodobacterales</taxon>
        <taxon>Roseobacteraceae</taxon>
        <taxon>Jannaschia</taxon>
    </lineage>
</organism>
<dbReference type="Gene3D" id="1.25.40.10">
    <property type="entry name" value="Tetratricopeptide repeat domain"/>
    <property type="match status" value="1"/>
</dbReference>
<dbReference type="Proteomes" id="UP000032232">
    <property type="component" value="Unassembled WGS sequence"/>
</dbReference>
<keyword evidence="1" id="KW-0732">Signal</keyword>
<comment type="function">
    <text evidence="1">Mediates coordination of peptidoglycan synthesis and outer membrane constriction during cell division.</text>
</comment>
<proteinExistence type="inferred from homology"/>
<sequence precursor="true">MRRAVALFGISLALSVPAAAQDTETLADIRQQLTVLNQEVRSLTRELSTTGAAQLGIEGTSFPDRVMALESQLQELTARTERLSARVETVSRDGGNRIEDLRFQLCELTSDCDISALPNPGPLGGAGDQGAAAPTAPPAGQGGGGQLAVGEQAEFDAARAALETGRNAEAAEAFGRFTATYPSGPLTDQARLLRAQALAADNQSGDAARAYLDIFSARPDGPQAAAALLGLGRALGSLGQIEEACLTLDEVGARFPSAPEASEAAAARTGLACP</sequence>
<keyword evidence="1" id="KW-0175">Coiled coil</keyword>
<name>A0A0D1ECU1_9RHOB</name>
<feature type="region of interest" description="Disordered" evidence="2">
    <location>
        <begin position="119"/>
        <end position="147"/>
    </location>
</feature>
<dbReference type="PATRIC" id="fig|935700.4.peg.2892"/>
<dbReference type="RefSeq" id="WP_043919582.1">
    <property type="nucleotide sequence ID" value="NZ_FZPF01000012.1"/>
</dbReference>
<dbReference type="EMBL" id="JYFE01000049">
    <property type="protein sequence ID" value="KIT15544.1"/>
    <property type="molecule type" value="Genomic_DNA"/>
</dbReference>
<dbReference type="OrthoDB" id="9763909at2"/>
<accession>A0A0D1ECU1</accession>
<dbReference type="Pfam" id="PF13432">
    <property type="entry name" value="TPR_16"/>
    <property type="match status" value="1"/>
</dbReference>
<feature type="chain" id="PRO_5009983228" description="Cell division coordinator CpoB" evidence="1">
    <location>
        <begin position="21"/>
        <end position="274"/>
    </location>
</feature>
<comment type="subcellular location">
    <subcellularLocation>
        <location evidence="1">Periplasm</location>
    </subcellularLocation>
</comment>
<reference evidence="3 4" key="1">
    <citation type="submission" date="2015-02" db="EMBL/GenBank/DDBJ databases">
        <title>Genome Sequence of Jannaschia aquimarina DSM28248, a member of the Roseobacter clade.</title>
        <authorList>
            <person name="Voget S."/>
            <person name="Daniel R."/>
        </authorList>
    </citation>
    <scope>NUCLEOTIDE SEQUENCE [LARGE SCALE GENOMIC DNA]</scope>
    <source>
        <strain evidence="3 4">GSW-M26</strain>
    </source>
</reference>
<keyword evidence="1" id="KW-0131">Cell cycle</keyword>
<dbReference type="InterPro" id="IPR034706">
    <property type="entry name" value="CpoB"/>
</dbReference>
<feature type="signal peptide" evidence="1">
    <location>
        <begin position="1"/>
        <end position="20"/>
    </location>
</feature>
<keyword evidence="4" id="KW-1185">Reference proteome</keyword>
<evidence type="ECO:0000313" key="4">
    <source>
        <dbReference type="Proteomes" id="UP000032232"/>
    </source>
</evidence>
<evidence type="ECO:0000256" key="1">
    <source>
        <dbReference type="HAMAP-Rule" id="MF_02066"/>
    </source>
</evidence>
<gene>
    <name evidence="1" type="primary">cpoB</name>
    <name evidence="3" type="ORF">jaqu_27920</name>
</gene>